<dbReference type="SUPFAM" id="SSF53335">
    <property type="entry name" value="S-adenosyl-L-methionine-dependent methyltransferases"/>
    <property type="match status" value="1"/>
</dbReference>
<dbReference type="Gene3D" id="3.40.50.150">
    <property type="entry name" value="Vaccinia Virus protein VP39"/>
    <property type="match status" value="1"/>
</dbReference>
<organism evidence="4 5">
    <name type="scientific">Hymenobacter defluvii</name>
    <dbReference type="NCBI Taxonomy" id="2054411"/>
    <lineage>
        <taxon>Bacteria</taxon>
        <taxon>Pseudomonadati</taxon>
        <taxon>Bacteroidota</taxon>
        <taxon>Cytophagia</taxon>
        <taxon>Cytophagales</taxon>
        <taxon>Hymenobacteraceae</taxon>
        <taxon>Hymenobacter</taxon>
    </lineage>
</organism>
<protein>
    <submittedName>
        <fullName evidence="4">Methyltransferase domain-containing protein</fullName>
    </submittedName>
</protein>
<dbReference type="GO" id="GO:0008168">
    <property type="term" value="F:methyltransferase activity"/>
    <property type="evidence" value="ECO:0007669"/>
    <property type="project" value="UniProtKB-KW"/>
</dbReference>
<keyword evidence="5" id="KW-1185">Reference proteome</keyword>
<dbReference type="InterPro" id="IPR029063">
    <property type="entry name" value="SAM-dependent_MTases_sf"/>
</dbReference>
<keyword evidence="2" id="KW-0808">Transferase</keyword>
<gene>
    <name evidence="4" type="ORF">J4D97_08450</name>
</gene>
<dbReference type="Proteomes" id="UP000670527">
    <property type="component" value="Unassembled WGS sequence"/>
</dbReference>
<dbReference type="PANTHER" id="PTHR43861:SF1">
    <property type="entry name" value="TRANS-ACONITATE 2-METHYLTRANSFERASE"/>
    <property type="match status" value="1"/>
</dbReference>
<dbReference type="PANTHER" id="PTHR43861">
    <property type="entry name" value="TRANS-ACONITATE 2-METHYLTRANSFERASE-RELATED"/>
    <property type="match status" value="1"/>
</dbReference>
<reference evidence="4 5" key="1">
    <citation type="submission" date="2021-03" db="EMBL/GenBank/DDBJ databases">
        <authorList>
            <person name="Kim M.K."/>
        </authorList>
    </citation>
    <scope>NUCLEOTIDE SEQUENCE [LARGE SCALE GENOMIC DNA]</scope>
    <source>
        <strain evidence="4 5">BT507</strain>
    </source>
</reference>
<name>A0ABS3TD49_9BACT</name>
<feature type="domain" description="Methyltransferase" evidence="3">
    <location>
        <begin position="34"/>
        <end position="121"/>
    </location>
</feature>
<dbReference type="EMBL" id="JAGETX010000003">
    <property type="protein sequence ID" value="MBO3270675.1"/>
    <property type="molecule type" value="Genomic_DNA"/>
</dbReference>
<accession>A0ABS3TD49</accession>
<sequence>MQWNADTYTQKHAFVFQYGAGLIDLLAPQPGELILDLGCGSGELTQQLANAGAEVVGIDASAEMIDKARGQFPTLDFRVGDGASFELPERFDAVFSNAALHWMPNAAAVVQRMYQHLQPGGRLVAEFGGQGNVGQIVRALLRHLHQRGHMHIQAEWWYFPSPGEYATLLEQQGFRVQLVQHYDRPTPLADPETGLTDWIQQFGANFFAEVGAEEQADILAAVNAELCPVLFQDGKWVADYKRLRVVAQA</sequence>
<proteinExistence type="predicted"/>
<evidence type="ECO:0000256" key="1">
    <source>
        <dbReference type="ARBA" id="ARBA00022603"/>
    </source>
</evidence>
<keyword evidence="1 4" id="KW-0489">Methyltransferase</keyword>
<dbReference type="GO" id="GO:0032259">
    <property type="term" value="P:methylation"/>
    <property type="evidence" value="ECO:0007669"/>
    <property type="project" value="UniProtKB-KW"/>
</dbReference>
<evidence type="ECO:0000313" key="5">
    <source>
        <dbReference type="Proteomes" id="UP000670527"/>
    </source>
</evidence>
<dbReference type="InterPro" id="IPR041698">
    <property type="entry name" value="Methyltransf_25"/>
</dbReference>
<evidence type="ECO:0000256" key="2">
    <source>
        <dbReference type="ARBA" id="ARBA00022679"/>
    </source>
</evidence>
<dbReference type="RefSeq" id="WP_208307188.1">
    <property type="nucleotide sequence ID" value="NZ_JAGETX010000003.1"/>
</dbReference>
<dbReference type="Pfam" id="PF13649">
    <property type="entry name" value="Methyltransf_25"/>
    <property type="match status" value="1"/>
</dbReference>
<evidence type="ECO:0000313" key="4">
    <source>
        <dbReference type="EMBL" id="MBO3270675.1"/>
    </source>
</evidence>
<dbReference type="CDD" id="cd02440">
    <property type="entry name" value="AdoMet_MTases"/>
    <property type="match status" value="1"/>
</dbReference>
<evidence type="ECO:0000259" key="3">
    <source>
        <dbReference type="Pfam" id="PF13649"/>
    </source>
</evidence>
<comment type="caution">
    <text evidence="4">The sequence shown here is derived from an EMBL/GenBank/DDBJ whole genome shotgun (WGS) entry which is preliminary data.</text>
</comment>